<accession>A0A4Z2GB39</accession>
<feature type="compositionally biased region" description="Polar residues" evidence="1">
    <location>
        <begin position="179"/>
        <end position="189"/>
    </location>
</feature>
<dbReference type="AlphaFoldDB" id="A0A4Z2GB39"/>
<evidence type="ECO:0000313" key="3">
    <source>
        <dbReference type="Proteomes" id="UP000314294"/>
    </source>
</evidence>
<dbReference type="EMBL" id="SRLO01000605">
    <property type="protein sequence ID" value="TNN50806.1"/>
    <property type="molecule type" value="Genomic_DNA"/>
</dbReference>
<evidence type="ECO:0000313" key="2">
    <source>
        <dbReference type="EMBL" id="TNN50806.1"/>
    </source>
</evidence>
<organism evidence="2 3">
    <name type="scientific">Liparis tanakae</name>
    <name type="common">Tanaka's snailfish</name>
    <dbReference type="NCBI Taxonomy" id="230148"/>
    <lineage>
        <taxon>Eukaryota</taxon>
        <taxon>Metazoa</taxon>
        <taxon>Chordata</taxon>
        <taxon>Craniata</taxon>
        <taxon>Vertebrata</taxon>
        <taxon>Euteleostomi</taxon>
        <taxon>Actinopterygii</taxon>
        <taxon>Neopterygii</taxon>
        <taxon>Teleostei</taxon>
        <taxon>Neoteleostei</taxon>
        <taxon>Acanthomorphata</taxon>
        <taxon>Eupercaria</taxon>
        <taxon>Perciformes</taxon>
        <taxon>Cottioidei</taxon>
        <taxon>Cottales</taxon>
        <taxon>Liparidae</taxon>
        <taxon>Liparis</taxon>
    </lineage>
</organism>
<name>A0A4Z2GB39_9TELE</name>
<dbReference type="Proteomes" id="UP000314294">
    <property type="component" value="Unassembled WGS sequence"/>
</dbReference>
<sequence>MRQGRSSLLRQKFLEHDQRLVALLSMVRHVEVRLKQQEQHSVGRSLIALDDIIRQTETLDLELRDLQPTVNEEVEASEELLKPRPKDVPPQLLLALEKDGRSLARGYEAAAALSEGILQSLRGHRDSYQEAVTAEQKSLGGRVESLLSWLRETEAQMSGGMAAMERMEKAEDDDPGDRLSQQLSLCKAS</sequence>
<keyword evidence="3" id="KW-1185">Reference proteome</keyword>
<proteinExistence type="predicted"/>
<reference evidence="2 3" key="1">
    <citation type="submission" date="2019-03" db="EMBL/GenBank/DDBJ databases">
        <title>First draft genome of Liparis tanakae, snailfish: a comprehensive survey of snailfish specific genes.</title>
        <authorList>
            <person name="Kim W."/>
            <person name="Song I."/>
            <person name="Jeong J.-H."/>
            <person name="Kim D."/>
            <person name="Kim S."/>
            <person name="Ryu S."/>
            <person name="Song J.Y."/>
            <person name="Lee S.K."/>
        </authorList>
    </citation>
    <scope>NUCLEOTIDE SEQUENCE [LARGE SCALE GENOMIC DNA]</scope>
    <source>
        <tissue evidence="2">Muscle</tissue>
    </source>
</reference>
<protein>
    <submittedName>
        <fullName evidence="2">Microtubule-actin cross-linking factor 1, isoforms 1/2/3/5</fullName>
    </submittedName>
</protein>
<comment type="caution">
    <text evidence="2">The sequence shown here is derived from an EMBL/GenBank/DDBJ whole genome shotgun (WGS) entry which is preliminary data.</text>
</comment>
<gene>
    <name evidence="2" type="primary">MACF1_1</name>
    <name evidence="2" type="ORF">EYF80_039018</name>
</gene>
<evidence type="ECO:0000256" key="1">
    <source>
        <dbReference type="SAM" id="MobiDB-lite"/>
    </source>
</evidence>
<feature type="region of interest" description="Disordered" evidence="1">
    <location>
        <begin position="158"/>
        <end position="189"/>
    </location>
</feature>
<dbReference type="OrthoDB" id="8950984at2759"/>